<dbReference type="RefSeq" id="WP_133362327.1">
    <property type="nucleotide sequence ID" value="NZ_CP037940.1"/>
</dbReference>
<dbReference type="Proteomes" id="UP000292886">
    <property type="component" value="Chromosome"/>
</dbReference>
<dbReference type="AlphaFoldDB" id="A0A4P6YRH4"/>
<sequence>MTQAKSTTNSNPNHGKHLTQIQRGEIYVFKSQGMSNRQIALKIGINHTTIGRELYRGMTTQKKIVNQHTVYTVQYFPETGQAAYEDNRAQSVSYGLDSYSQLFWQELTVALKAKPRVESVDSFVHFFKTQHPTLKAPCRETVYRYIDLGVLEVKNIDLPHKSSRVLKKKFQSLKAPTPKILVAAFPHAQNPFLIVKNLVIGKLI</sequence>
<proteinExistence type="predicted"/>
<accession>A0A4P6YRH4</accession>
<evidence type="ECO:0000313" key="3">
    <source>
        <dbReference type="Proteomes" id="UP000292886"/>
    </source>
</evidence>
<protein>
    <recommendedName>
        <fullName evidence="1">Transposase IS30-like HTH domain-containing protein</fullName>
    </recommendedName>
</protein>
<reference evidence="3" key="1">
    <citation type="submission" date="2019-03" db="EMBL/GenBank/DDBJ databases">
        <title>Weissella sp. 26KH-42 Genome sequencing.</title>
        <authorList>
            <person name="Heo J."/>
            <person name="Kim S.-J."/>
            <person name="Kim J.-S."/>
            <person name="Hong S.-B."/>
            <person name="Kwon S.-W."/>
        </authorList>
    </citation>
    <scope>NUCLEOTIDE SEQUENCE [LARGE SCALE GENOMIC DNA]</scope>
    <source>
        <strain evidence="3">26KH-42</strain>
    </source>
</reference>
<organism evidence="2 3">
    <name type="scientific">Periweissella cryptocerci</name>
    <dbReference type="NCBI Taxonomy" id="2506420"/>
    <lineage>
        <taxon>Bacteria</taxon>
        <taxon>Bacillati</taxon>
        <taxon>Bacillota</taxon>
        <taxon>Bacilli</taxon>
        <taxon>Lactobacillales</taxon>
        <taxon>Lactobacillaceae</taxon>
        <taxon>Periweissella</taxon>
    </lineage>
</organism>
<dbReference type="Pfam" id="PF13936">
    <property type="entry name" value="HTH_38"/>
    <property type="match status" value="1"/>
</dbReference>
<dbReference type="InterPro" id="IPR025246">
    <property type="entry name" value="IS30-like_HTH"/>
</dbReference>
<name>A0A4P6YRH4_9LACO</name>
<dbReference type="EMBL" id="CP037940">
    <property type="protein sequence ID" value="QBO35247.1"/>
    <property type="molecule type" value="Genomic_DNA"/>
</dbReference>
<evidence type="ECO:0000313" key="2">
    <source>
        <dbReference type="EMBL" id="QBO35247.1"/>
    </source>
</evidence>
<feature type="domain" description="Transposase IS30-like HTH" evidence="1">
    <location>
        <begin position="14"/>
        <end position="57"/>
    </location>
</feature>
<gene>
    <name evidence="2" type="ORF">EQG49_01615</name>
</gene>
<dbReference type="Gene3D" id="1.10.10.60">
    <property type="entry name" value="Homeodomain-like"/>
    <property type="match status" value="1"/>
</dbReference>
<evidence type="ECO:0000259" key="1">
    <source>
        <dbReference type="Pfam" id="PF13936"/>
    </source>
</evidence>
<dbReference type="OrthoDB" id="2168138at2"/>
<keyword evidence="3" id="KW-1185">Reference proteome</keyword>
<dbReference type="KEGG" id="wei:EQG49_01615"/>